<evidence type="ECO:0008006" key="4">
    <source>
        <dbReference type="Google" id="ProtNLM"/>
    </source>
</evidence>
<dbReference type="InterPro" id="IPR021448">
    <property type="entry name" value="DUF3098"/>
</dbReference>
<organism evidence="2 3">
    <name type="scientific">Flexibacter flexilis DSM 6793</name>
    <dbReference type="NCBI Taxonomy" id="927664"/>
    <lineage>
        <taxon>Bacteria</taxon>
        <taxon>Pseudomonadati</taxon>
        <taxon>Bacteroidota</taxon>
        <taxon>Cytophagia</taxon>
        <taxon>Cytophagales</taxon>
        <taxon>Flexibacteraceae</taxon>
        <taxon>Flexibacter</taxon>
    </lineage>
</organism>
<evidence type="ECO:0000313" key="2">
    <source>
        <dbReference type="EMBL" id="SFB73105.1"/>
    </source>
</evidence>
<gene>
    <name evidence="2" type="ORF">SAMN05421780_101151</name>
</gene>
<keyword evidence="1" id="KW-1133">Transmembrane helix</keyword>
<dbReference type="Proteomes" id="UP000199514">
    <property type="component" value="Unassembled WGS sequence"/>
</dbReference>
<keyword evidence="3" id="KW-1185">Reference proteome</keyword>
<dbReference type="OrthoDB" id="963379at2"/>
<evidence type="ECO:0000313" key="3">
    <source>
        <dbReference type="Proteomes" id="UP000199514"/>
    </source>
</evidence>
<reference evidence="2 3" key="1">
    <citation type="submission" date="2016-10" db="EMBL/GenBank/DDBJ databases">
        <authorList>
            <person name="de Groot N.N."/>
        </authorList>
    </citation>
    <scope>NUCLEOTIDE SEQUENCE [LARGE SCALE GENOMIC DNA]</scope>
    <source>
        <strain evidence="2 3">DSM 6793</strain>
    </source>
</reference>
<dbReference type="RefSeq" id="WP_091505792.1">
    <property type="nucleotide sequence ID" value="NZ_FOLE01000001.1"/>
</dbReference>
<proteinExistence type="predicted"/>
<name>A0A1I1DDT1_9BACT</name>
<dbReference type="AlphaFoldDB" id="A0A1I1DDT1"/>
<keyword evidence="1" id="KW-0472">Membrane</keyword>
<protein>
    <recommendedName>
        <fullName evidence="4">DUF3098 domain-containing protein</fullName>
    </recommendedName>
</protein>
<feature type="transmembrane region" description="Helical" evidence="1">
    <location>
        <begin position="16"/>
        <end position="35"/>
    </location>
</feature>
<dbReference type="STRING" id="927664.SAMN05421780_101151"/>
<sequence>MNLSKNNNLIFGRKNYLFMIVGIAIILVGFLIMTLDKTEYGFGFMGITLGPLVVMIGFILEIFAIFYKEKEQEQA</sequence>
<dbReference type="EMBL" id="FOLE01000001">
    <property type="protein sequence ID" value="SFB73105.1"/>
    <property type="molecule type" value="Genomic_DNA"/>
</dbReference>
<dbReference type="Pfam" id="PF11297">
    <property type="entry name" value="DUF3098"/>
    <property type="match status" value="1"/>
</dbReference>
<accession>A0A1I1DDT1</accession>
<feature type="transmembrane region" description="Helical" evidence="1">
    <location>
        <begin position="41"/>
        <end position="67"/>
    </location>
</feature>
<evidence type="ECO:0000256" key="1">
    <source>
        <dbReference type="SAM" id="Phobius"/>
    </source>
</evidence>
<keyword evidence="1" id="KW-0812">Transmembrane</keyword>